<proteinExistence type="predicted"/>
<protein>
    <submittedName>
        <fullName evidence="3">MarR family transcriptional regulator</fullName>
    </submittedName>
</protein>
<dbReference type="GO" id="GO:0006950">
    <property type="term" value="P:response to stress"/>
    <property type="evidence" value="ECO:0007669"/>
    <property type="project" value="TreeGrafter"/>
</dbReference>
<dbReference type="RefSeq" id="WP_137064113.1">
    <property type="nucleotide sequence ID" value="NZ_CP040748.1"/>
</dbReference>
<dbReference type="InterPro" id="IPR036388">
    <property type="entry name" value="WH-like_DNA-bd_sf"/>
</dbReference>
<dbReference type="PANTHER" id="PTHR33164">
    <property type="entry name" value="TRANSCRIPTIONAL REGULATOR, MARR FAMILY"/>
    <property type="match status" value="1"/>
</dbReference>
<comment type="caution">
    <text evidence="3">The sequence shown here is derived from an EMBL/GenBank/DDBJ whole genome shotgun (WGS) entry which is preliminary data.</text>
</comment>
<feature type="domain" description="HTH marR-type" evidence="2">
    <location>
        <begin position="36"/>
        <end position="169"/>
    </location>
</feature>
<dbReference type="InterPro" id="IPR039422">
    <property type="entry name" value="MarR/SlyA-like"/>
</dbReference>
<dbReference type="OrthoDB" id="3296622at2"/>
<reference evidence="3 4" key="1">
    <citation type="submission" date="2019-04" db="EMBL/GenBank/DDBJ databases">
        <authorList>
            <person name="Dong K."/>
        </authorList>
    </citation>
    <scope>NUCLEOTIDE SEQUENCE [LARGE SCALE GENOMIC DNA]</scope>
    <source>
        <strain evidence="4">dk3543</strain>
    </source>
</reference>
<dbReference type="SMART" id="SM00347">
    <property type="entry name" value="HTH_MARR"/>
    <property type="match status" value="1"/>
</dbReference>
<feature type="region of interest" description="Disordered" evidence="1">
    <location>
        <begin position="1"/>
        <end position="20"/>
    </location>
</feature>
<dbReference type="AlphaFoldDB" id="A0A4U2YQM6"/>
<dbReference type="PANTHER" id="PTHR33164:SF101">
    <property type="entry name" value="TRANSCRIPTIONAL REPRESSOR MPRA"/>
    <property type="match status" value="1"/>
</dbReference>
<evidence type="ECO:0000313" key="3">
    <source>
        <dbReference type="EMBL" id="TKI63648.1"/>
    </source>
</evidence>
<organism evidence="3 4">
    <name type="scientific">Nocardioides jishulii</name>
    <dbReference type="NCBI Taxonomy" id="2575440"/>
    <lineage>
        <taxon>Bacteria</taxon>
        <taxon>Bacillati</taxon>
        <taxon>Actinomycetota</taxon>
        <taxon>Actinomycetes</taxon>
        <taxon>Propionibacteriales</taxon>
        <taxon>Nocardioidaceae</taxon>
        <taxon>Nocardioides</taxon>
    </lineage>
</organism>
<dbReference type="InterPro" id="IPR000835">
    <property type="entry name" value="HTH_MarR-typ"/>
</dbReference>
<dbReference type="Pfam" id="PF12802">
    <property type="entry name" value="MarR_2"/>
    <property type="match status" value="1"/>
</dbReference>
<evidence type="ECO:0000313" key="4">
    <source>
        <dbReference type="Proteomes" id="UP000307808"/>
    </source>
</evidence>
<dbReference type="PROSITE" id="PS50995">
    <property type="entry name" value="HTH_MARR_2"/>
    <property type="match status" value="1"/>
</dbReference>
<evidence type="ECO:0000256" key="1">
    <source>
        <dbReference type="SAM" id="MobiDB-lite"/>
    </source>
</evidence>
<keyword evidence="4" id="KW-1185">Reference proteome</keyword>
<accession>A0A4U2YQM6</accession>
<dbReference type="EMBL" id="SZPY01000001">
    <property type="protein sequence ID" value="TKI63648.1"/>
    <property type="molecule type" value="Genomic_DNA"/>
</dbReference>
<dbReference type="Proteomes" id="UP000307808">
    <property type="component" value="Unassembled WGS sequence"/>
</dbReference>
<dbReference type="Gene3D" id="1.10.10.10">
    <property type="entry name" value="Winged helix-like DNA-binding domain superfamily/Winged helix DNA-binding domain"/>
    <property type="match status" value="1"/>
</dbReference>
<name>A0A4U2YQM6_9ACTN</name>
<evidence type="ECO:0000259" key="2">
    <source>
        <dbReference type="PROSITE" id="PS50995"/>
    </source>
</evidence>
<feature type="compositionally biased region" description="Basic and acidic residues" evidence="1">
    <location>
        <begin position="7"/>
        <end position="20"/>
    </location>
</feature>
<gene>
    <name evidence="3" type="ORF">FC770_00170</name>
</gene>
<sequence>MPAARSSDPRPTNRRDPITEARRQWEAHGWAEAADGMELVTSLVRAHQLVMERIDTVLRPLDLSFARYEVLRLLSFTRDGAMPMTRLGSLLQVHPTSVTSAVARLVKQGYATRERGAHDGRVVLASITETGREVIEQATQRLNAEVFASPGISPEETAQLTALLGALRRAAGDDVAPSATQ</sequence>
<dbReference type="SUPFAM" id="SSF46785">
    <property type="entry name" value="Winged helix' DNA-binding domain"/>
    <property type="match status" value="1"/>
</dbReference>
<dbReference type="InterPro" id="IPR036390">
    <property type="entry name" value="WH_DNA-bd_sf"/>
</dbReference>
<dbReference type="GO" id="GO:0003700">
    <property type="term" value="F:DNA-binding transcription factor activity"/>
    <property type="evidence" value="ECO:0007669"/>
    <property type="project" value="InterPro"/>
</dbReference>